<dbReference type="Proteomes" id="UP001596152">
    <property type="component" value="Unassembled WGS sequence"/>
</dbReference>
<dbReference type="RefSeq" id="WP_374036170.1">
    <property type="nucleotide sequence ID" value="NZ_CP169082.1"/>
</dbReference>
<feature type="domain" description="VOC" evidence="1">
    <location>
        <begin position="5"/>
        <end position="112"/>
    </location>
</feature>
<protein>
    <submittedName>
        <fullName evidence="2">VOC family protein</fullName>
    </submittedName>
</protein>
<evidence type="ECO:0000259" key="1">
    <source>
        <dbReference type="PROSITE" id="PS51819"/>
    </source>
</evidence>
<proteinExistence type="predicted"/>
<dbReference type="PROSITE" id="PS51819">
    <property type="entry name" value="VOC"/>
    <property type="match status" value="1"/>
</dbReference>
<dbReference type="InterPro" id="IPR041581">
    <property type="entry name" value="Glyoxalase_6"/>
</dbReference>
<dbReference type="Pfam" id="PF18029">
    <property type="entry name" value="Glyoxalase_6"/>
    <property type="match status" value="1"/>
</dbReference>
<keyword evidence="3" id="KW-1185">Reference proteome</keyword>
<dbReference type="InterPro" id="IPR052164">
    <property type="entry name" value="Anthracycline_SecMetBiosynth"/>
</dbReference>
<accession>A0ABW0FSM7</accession>
<reference evidence="3" key="1">
    <citation type="journal article" date="2019" name="Int. J. Syst. Evol. Microbiol.">
        <title>The Global Catalogue of Microorganisms (GCM) 10K type strain sequencing project: providing services to taxonomists for standard genome sequencing and annotation.</title>
        <authorList>
            <consortium name="The Broad Institute Genomics Platform"/>
            <consortium name="The Broad Institute Genome Sequencing Center for Infectious Disease"/>
            <person name="Wu L."/>
            <person name="Ma J."/>
        </authorList>
    </citation>
    <scope>NUCLEOTIDE SEQUENCE [LARGE SCALE GENOMIC DNA]</scope>
    <source>
        <strain evidence="3">JCM 12125</strain>
    </source>
</reference>
<dbReference type="Gene3D" id="3.10.180.10">
    <property type="entry name" value="2,3-Dihydroxybiphenyl 1,2-Dioxygenase, domain 1"/>
    <property type="match status" value="1"/>
</dbReference>
<comment type="caution">
    <text evidence="2">The sequence shown here is derived from an EMBL/GenBank/DDBJ whole genome shotgun (WGS) entry which is preliminary data.</text>
</comment>
<evidence type="ECO:0000313" key="3">
    <source>
        <dbReference type="Proteomes" id="UP001596152"/>
    </source>
</evidence>
<gene>
    <name evidence="2" type="ORF">ACFPIE_11525</name>
</gene>
<sequence>MAQVQLGYFTLDTVDIARAKAFYGALFGWTFDADASKSTYAHVAGSNPPFGFTKVERANSETNLYFRVEDIVATCARVTELGGKAAIPSESPTGLSCIVCDDQGFSFSLWQAAEGY</sequence>
<dbReference type="EMBL" id="JBHSLF010000021">
    <property type="protein sequence ID" value="MFC5344546.1"/>
    <property type="molecule type" value="Genomic_DNA"/>
</dbReference>
<dbReference type="PANTHER" id="PTHR33993">
    <property type="entry name" value="GLYOXALASE-RELATED"/>
    <property type="match status" value="1"/>
</dbReference>
<organism evidence="2 3">
    <name type="scientific">Brevundimonas staleyi</name>
    <dbReference type="NCBI Taxonomy" id="74326"/>
    <lineage>
        <taxon>Bacteria</taxon>
        <taxon>Pseudomonadati</taxon>
        <taxon>Pseudomonadota</taxon>
        <taxon>Alphaproteobacteria</taxon>
        <taxon>Caulobacterales</taxon>
        <taxon>Caulobacteraceae</taxon>
        <taxon>Brevundimonas</taxon>
    </lineage>
</organism>
<name>A0ABW0FSM7_9CAUL</name>
<evidence type="ECO:0000313" key="2">
    <source>
        <dbReference type="EMBL" id="MFC5344546.1"/>
    </source>
</evidence>
<dbReference type="PANTHER" id="PTHR33993:SF14">
    <property type="entry name" value="GB|AAF24581.1"/>
    <property type="match status" value="1"/>
</dbReference>
<dbReference type="InterPro" id="IPR037523">
    <property type="entry name" value="VOC_core"/>
</dbReference>
<dbReference type="InterPro" id="IPR029068">
    <property type="entry name" value="Glyas_Bleomycin-R_OHBP_Dase"/>
</dbReference>
<dbReference type="SUPFAM" id="SSF54593">
    <property type="entry name" value="Glyoxalase/Bleomycin resistance protein/Dihydroxybiphenyl dioxygenase"/>
    <property type="match status" value="1"/>
</dbReference>